<evidence type="ECO:0000313" key="5">
    <source>
        <dbReference type="EMBL" id="ARJ41132.1"/>
    </source>
</evidence>
<gene>
    <name evidence="5" type="ORF">B1H58_03350</name>
</gene>
<dbReference type="InterPro" id="IPR018357">
    <property type="entry name" value="Hexapep_transf_CS"/>
</dbReference>
<dbReference type="InterPro" id="IPR001451">
    <property type="entry name" value="Hexapep"/>
</dbReference>
<evidence type="ECO:0000256" key="1">
    <source>
        <dbReference type="ARBA" id="ARBA00007274"/>
    </source>
</evidence>
<dbReference type="Gene3D" id="2.160.10.10">
    <property type="entry name" value="Hexapeptide repeat proteins"/>
    <property type="match status" value="1"/>
</dbReference>
<proteinExistence type="inferred from homology"/>
<dbReference type="InterPro" id="IPR045304">
    <property type="entry name" value="LbH_SAT"/>
</dbReference>
<keyword evidence="4" id="KW-0012">Acyltransferase</keyword>
<organism evidence="5 6">
    <name type="scientific">Pantoea alhagi</name>
    <dbReference type="NCBI Taxonomy" id="1891675"/>
    <lineage>
        <taxon>Bacteria</taxon>
        <taxon>Pseudomonadati</taxon>
        <taxon>Pseudomonadota</taxon>
        <taxon>Gammaproteobacteria</taxon>
        <taxon>Enterobacterales</taxon>
        <taxon>Erwiniaceae</taxon>
        <taxon>Pantoea</taxon>
    </lineage>
</organism>
<protein>
    <submittedName>
        <fullName evidence="5">Serine acetyltransferase</fullName>
    </submittedName>
</protein>
<dbReference type="RefSeq" id="WP_085067974.1">
    <property type="nucleotide sequence ID" value="NZ_CP019706.1"/>
</dbReference>
<sequence length="197" mass="22366">MTDNTATPSLSGKFENVDAYEHLKECLRIEVLNRDGKKKFSWFKVLHRVVFGYKKNFYFWWRLANYMHTRPSPGLRKCARRINHKLLRKYGADISLEAFIGPGMKVNHYVGIIIRAESIIGKNINLRQNTTIGRKDSIDTSGKIIIGDNVDIGAHSCIIGDIVIGDNVTIGAMTFINKDVPANSIVYSEKSMFIRSK</sequence>
<keyword evidence="2 5" id="KW-0808">Transferase</keyword>
<dbReference type="KEGG" id="palh:B1H58_03350"/>
<reference evidence="5 6" key="1">
    <citation type="submission" date="2017-02" db="EMBL/GenBank/DDBJ databases">
        <title>Complete genome sequence of the drought resistance-promoting endophyte Pantoea alhagi LTYR-11Z.</title>
        <authorList>
            <person name="Zhang L."/>
        </authorList>
    </citation>
    <scope>NUCLEOTIDE SEQUENCE [LARGE SCALE GENOMIC DNA]</scope>
    <source>
        <strain evidence="5 6">LTYR-11Z</strain>
    </source>
</reference>
<dbReference type="STRING" id="1891675.B1H58_03350"/>
<evidence type="ECO:0000313" key="6">
    <source>
        <dbReference type="Proteomes" id="UP000192900"/>
    </source>
</evidence>
<comment type="similarity">
    <text evidence="1">Belongs to the transferase hexapeptide repeat family.</text>
</comment>
<dbReference type="PROSITE" id="PS00101">
    <property type="entry name" value="HEXAPEP_TRANSFERASES"/>
    <property type="match status" value="1"/>
</dbReference>
<dbReference type="GO" id="GO:0016747">
    <property type="term" value="F:acyltransferase activity, transferring groups other than amino-acyl groups"/>
    <property type="evidence" value="ECO:0007669"/>
    <property type="project" value="UniProtKB-ARBA"/>
</dbReference>
<evidence type="ECO:0000256" key="4">
    <source>
        <dbReference type="ARBA" id="ARBA00023315"/>
    </source>
</evidence>
<dbReference type="PANTHER" id="PTHR42811">
    <property type="entry name" value="SERINE ACETYLTRANSFERASE"/>
    <property type="match status" value="1"/>
</dbReference>
<name>A0A1W6B226_9GAMM</name>
<dbReference type="AlphaFoldDB" id="A0A1W6B226"/>
<evidence type="ECO:0000256" key="3">
    <source>
        <dbReference type="ARBA" id="ARBA00022737"/>
    </source>
</evidence>
<dbReference type="OrthoDB" id="7058950at2"/>
<dbReference type="CDD" id="cd03354">
    <property type="entry name" value="LbH_SAT"/>
    <property type="match status" value="1"/>
</dbReference>
<keyword evidence="3" id="KW-0677">Repeat</keyword>
<dbReference type="Pfam" id="PF00132">
    <property type="entry name" value="Hexapep"/>
    <property type="match status" value="1"/>
</dbReference>
<dbReference type="EMBL" id="CP019706">
    <property type="protein sequence ID" value="ARJ41132.1"/>
    <property type="molecule type" value="Genomic_DNA"/>
</dbReference>
<dbReference type="InterPro" id="IPR011004">
    <property type="entry name" value="Trimer_LpxA-like_sf"/>
</dbReference>
<keyword evidence="6" id="KW-1185">Reference proteome</keyword>
<accession>A0A1W6B226</accession>
<evidence type="ECO:0000256" key="2">
    <source>
        <dbReference type="ARBA" id="ARBA00022679"/>
    </source>
</evidence>
<dbReference type="Proteomes" id="UP000192900">
    <property type="component" value="Chromosome"/>
</dbReference>
<dbReference type="SUPFAM" id="SSF51161">
    <property type="entry name" value="Trimeric LpxA-like enzymes"/>
    <property type="match status" value="1"/>
</dbReference>